<keyword evidence="1" id="KW-0472">Membrane</keyword>
<accession>A0A377RPY6</accession>
<reference evidence="2 3" key="1">
    <citation type="submission" date="2016-11" db="EMBL/GenBank/DDBJ databases">
        <authorList>
            <person name="Varghese N."/>
            <person name="Submissions S."/>
        </authorList>
    </citation>
    <scope>NUCLEOTIDE SEQUENCE [LARGE SCALE GENOMIC DNA]</scope>
    <source>
        <strain evidence="2 3">NFR18</strain>
    </source>
</reference>
<dbReference type="AlphaFoldDB" id="A0A377RPY6"/>
<keyword evidence="1" id="KW-1133">Transmembrane helix</keyword>
<gene>
    <name evidence="2" type="ORF">SAMN03097694_4298</name>
</gene>
<protein>
    <submittedName>
        <fullName evidence="2">Uncharacterized protein</fullName>
    </submittedName>
</protein>
<keyword evidence="1" id="KW-0812">Transmembrane</keyword>
<evidence type="ECO:0000256" key="1">
    <source>
        <dbReference type="SAM" id="Phobius"/>
    </source>
</evidence>
<organism evidence="2 3">
    <name type="scientific">Janthinobacterium lividum</name>
    <dbReference type="NCBI Taxonomy" id="29581"/>
    <lineage>
        <taxon>Bacteria</taxon>
        <taxon>Pseudomonadati</taxon>
        <taxon>Pseudomonadota</taxon>
        <taxon>Betaproteobacteria</taxon>
        <taxon>Burkholderiales</taxon>
        <taxon>Oxalobacteraceae</taxon>
        <taxon>Janthinobacterium</taxon>
    </lineage>
</organism>
<comment type="caution">
    <text evidence="2">The sequence shown here is derived from an EMBL/GenBank/DDBJ whole genome shotgun (WGS) entry which is preliminary data.</text>
</comment>
<evidence type="ECO:0000313" key="3">
    <source>
        <dbReference type="Proteomes" id="UP000182489"/>
    </source>
</evidence>
<feature type="transmembrane region" description="Helical" evidence="1">
    <location>
        <begin position="20"/>
        <end position="40"/>
    </location>
</feature>
<name>A0A377RPY6_9BURK</name>
<dbReference type="EMBL" id="FPKH01000005">
    <property type="protein sequence ID" value="SFY04688.1"/>
    <property type="molecule type" value="Genomic_DNA"/>
</dbReference>
<evidence type="ECO:0000313" key="2">
    <source>
        <dbReference type="EMBL" id="SFY04688.1"/>
    </source>
</evidence>
<proteinExistence type="predicted"/>
<sequence length="46" mass="5038">MSNDQKTQDDGIPKFGKLLIALFLAVVFCGALTWIMGTYFPNFPGA</sequence>
<dbReference type="Proteomes" id="UP000182489">
    <property type="component" value="Unassembled WGS sequence"/>
</dbReference>
<dbReference type="RefSeq" id="WP_175444556.1">
    <property type="nucleotide sequence ID" value="NZ_FPKH01000005.1"/>
</dbReference>